<keyword evidence="3" id="KW-0804">Transcription</keyword>
<evidence type="ECO:0000256" key="4">
    <source>
        <dbReference type="SAM" id="MobiDB-lite"/>
    </source>
</evidence>
<dbReference type="InterPro" id="IPR046335">
    <property type="entry name" value="LacI/GalR-like_sensor"/>
</dbReference>
<gene>
    <name evidence="6" type="ORF">HZZ10_07665</name>
</gene>
<accession>A0A853ESD0</accession>
<evidence type="ECO:0000256" key="2">
    <source>
        <dbReference type="ARBA" id="ARBA00023125"/>
    </source>
</evidence>
<dbReference type="Gene3D" id="1.10.260.40">
    <property type="entry name" value="lambda repressor-like DNA-binding domains"/>
    <property type="match status" value="1"/>
</dbReference>
<dbReference type="Gene3D" id="3.40.50.2300">
    <property type="match status" value="2"/>
</dbReference>
<dbReference type="Pfam" id="PF00356">
    <property type="entry name" value="LacI"/>
    <property type="match status" value="1"/>
</dbReference>
<dbReference type="SUPFAM" id="SSF53822">
    <property type="entry name" value="Periplasmic binding protein-like I"/>
    <property type="match status" value="1"/>
</dbReference>
<feature type="domain" description="HTH lacI-type" evidence="5">
    <location>
        <begin position="18"/>
        <end position="72"/>
    </location>
</feature>
<keyword evidence="1" id="KW-0805">Transcription regulation</keyword>
<name>A0A853ESD0_9MICO</name>
<sequence length="358" mass="38362">MAHDREAPASVDRRQGSLTMRDIARLANVSSKSVSLVVNGLPGVGDETRARIEALIAEHGYVPQARAQGLATGRAFLVGHVYNNPNPEYLITMQQGLLDGLEGTGYALVTFPLDRAHPQFSERLREFVSRHRLDGVVFSSSVAEDERLDPLLADLRVPYVRVASTAVDVPERSVVGVDRDGAVLAGEHLVELGHVRIGMVSGPMSFLSARERRNGFEQALTAAGSPLDDTLVVEGDYTFEAGLQAGQALLDLDDRPTAVFAANDEMAAGVLQAAQRAGLEVPRELTVVGFDDFSIASHVQPRLTTVRIPTRAMGHLAILALLETQAGATDRGQARDTPSPELVVRETSAPAVSPEGPR</sequence>
<dbReference type="GO" id="GO:0000976">
    <property type="term" value="F:transcription cis-regulatory region binding"/>
    <property type="evidence" value="ECO:0007669"/>
    <property type="project" value="TreeGrafter"/>
</dbReference>
<proteinExistence type="predicted"/>
<evidence type="ECO:0000259" key="5">
    <source>
        <dbReference type="PROSITE" id="PS50932"/>
    </source>
</evidence>
<dbReference type="SUPFAM" id="SSF47413">
    <property type="entry name" value="lambda repressor-like DNA-binding domains"/>
    <property type="match status" value="1"/>
</dbReference>
<comment type="caution">
    <text evidence="6">The sequence shown here is derived from an EMBL/GenBank/DDBJ whole genome shotgun (WGS) entry which is preliminary data.</text>
</comment>
<dbReference type="Proteomes" id="UP000561011">
    <property type="component" value="Unassembled WGS sequence"/>
</dbReference>
<feature type="region of interest" description="Disordered" evidence="4">
    <location>
        <begin position="329"/>
        <end position="358"/>
    </location>
</feature>
<dbReference type="CDD" id="cd01392">
    <property type="entry name" value="HTH_LacI"/>
    <property type="match status" value="1"/>
</dbReference>
<evidence type="ECO:0000256" key="1">
    <source>
        <dbReference type="ARBA" id="ARBA00023015"/>
    </source>
</evidence>
<organism evidence="6 7">
    <name type="scientific">Sanguibacter inulinus</name>
    <dbReference type="NCBI Taxonomy" id="60922"/>
    <lineage>
        <taxon>Bacteria</taxon>
        <taxon>Bacillati</taxon>
        <taxon>Actinomycetota</taxon>
        <taxon>Actinomycetes</taxon>
        <taxon>Micrococcales</taxon>
        <taxon>Sanguibacteraceae</taxon>
        <taxon>Sanguibacter</taxon>
    </lineage>
</organism>
<protein>
    <submittedName>
        <fullName evidence="6">LacI family DNA-binding transcriptional regulator</fullName>
    </submittedName>
</protein>
<dbReference type="RefSeq" id="WP_179913066.1">
    <property type="nucleotide sequence ID" value="NZ_JACBYE010000014.1"/>
</dbReference>
<keyword evidence="7" id="KW-1185">Reference proteome</keyword>
<evidence type="ECO:0000313" key="7">
    <source>
        <dbReference type="Proteomes" id="UP000561011"/>
    </source>
</evidence>
<dbReference type="PROSITE" id="PS50932">
    <property type="entry name" value="HTH_LACI_2"/>
    <property type="match status" value="1"/>
</dbReference>
<dbReference type="Pfam" id="PF13377">
    <property type="entry name" value="Peripla_BP_3"/>
    <property type="match status" value="1"/>
</dbReference>
<dbReference type="PROSITE" id="PS00356">
    <property type="entry name" value="HTH_LACI_1"/>
    <property type="match status" value="1"/>
</dbReference>
<reference evidence="6 7" key="1">
    <citation type="submission" date="2020-07" db="EMBL/GenBank/DDBJ databases">
        <title>MOT database genomes.</title>
        <authorList>
            <person name="Joseph S."/>
            <person name="Aduse-Opoku J."/>
            <person name="Hashim A."/>
            <person name="Wade W."/>
            <person name="Curtis M."/>
        </authorList>
    </citation>
    <scope>NUCLEOTIDE SEQUENCE [LARGE SCALE GENOMIC DNA]</scope>
    <source>
        <strain evidence="6 7">DSM 100099</strain>
    </source>
</reference>
<dbReference type="GO" id="GO:0003700">
    <property type="term" value="F:DNA-binding transcription factor activity"/>
    <property type="evidence" value="ECO:0007669"/>
    <property type="project" value="TreeGrafter"/>
</dbReference>
<dbReference type="InterPro" id="IPR010982">
    <property type="entry name" value="Lambda_DNA-bd_dom_sf"/>
</dbReference>
<dbReference type="InterPro" id="IPR028082">
    <property type="entry name" value="Peripla_BP_I"/>
</dbReference>
<dbReference type="PANTHER" id="PTHR30146">
    <property type="entry name" value="LACI-RELATED TRANSCRIPTIONAL REPRESSOR"/>
    <property type="match status" value="1"/>
</dbReference>
<dbReference type="SMART" id="SM00354">
    <property type="entry name" value="HTH_LACI"/>
    <property type="match status" value="1"/>
</dbReference>
<dbReference type="InterPro" id="IPR000843">
    <property type="entry name" value="HTH_LacI"/>
</dbReference>
<dbReference type="CDD" id="cd01545">
    <property type="entry name" value="PBP1_SalR"/>
    <property type="match status" value="1"/>
</dbReference>
<evidence type="ECO:0000313" key="6">
    <source>
        <dbReference type="EMBL" id="NYS93401.1"/>
    </source>
</evidence>
<evidence type="ECO:0000256" key="3">
    <source>
        <dbReference type="ARBA" id="ARBA00023163"/>
    </source>
</evidence>
<dbReference type="EMBL" id="JACBYE010000014">
    <property type="protein sequence ID" value="NYS93401.1"/>
    <property type="molecule type" value="Genomic_DNA"/>
</dbReference>
<keyword evidence="2 6" id="KW-0238">DNA-binding</keyword>
<dbReference type="PANTHER" id="PTHR30146:SF153">
    <property type="entry name" value="LACTOSE OPERON REPRESSOR"/>
    <property type="match status" value="1"/>
</dbReference>
<dbReference type="AlphaFoldDB" id="A0A853ESD0"/>